<dbReference type="Pfam" id="PF05907">
    <property type="entry name" value="CXXC_Zn-b_euk"/>
    <property type="match status" value="1"/>
</dbReference>
<reference evidence="1" key="1">
    <citation type="submission" date="2018-02" db="EMBL/GenBank/DDBJ databases">
        <authorList>
            <person name="Cohen D.B."/>
            <person name="Kent A.D."/>
        </authorList>
    </citation>
    <scope>NUCLEOTIDE SEQUENCE</scope>
</reference>
<dbReference type="SUPFAM" id="SSF141678">
    <property type="entry name" value="MAL13P1.257-like"/>
    <property type="match status" value="1"/>
</dbReference>
<dbReference type="AlphaFoldDB" id="A0A2N9FHH4"/>
<dbReference type="InterPro" id="IPR008584">
    <property type="entry name" value="CXXC_Zn-binding_euk"/>
</dbReference>
<accession>A0A2N9FHH4</accession>
<sequence>MEYSTYSRVYSLNIRVTTQALSTFHPRGGVDSRTFIYKFKCKNKRCRAQGNIAMEAGHGRPFTETDNEARRFVPLMRFRCMGFQPLDFIFGTDWVGMMANGVEVAMSENILIPFNGHAANVFDMEATFQLMEE</sequence>
<dbReference type="EMBL" id="OIVN01001135">
    <property type="protein sequence ID" value="SPC90277.1"/>
    <property type="molecule type" value="Genomic_DNA"/>
</dbReference>
<organism evidence="1">
    <name type="scientific">Fagus sylvatica</name>
    <name type="common">Beechnut</name>
    <dbReference type="NCBI Taxonomy" id="28930"/>
    <lineage>
        <taxon>Eukaryota</taxon>
        <taxon>Viridiplantae</taxon>
        <taxon>Streptophyta</taxon>
        <taxon>Embryophyta</taxon>
        <taxon>Tracheophyta</taxon>
        <taxon>Spermatophyta</taxon>
        <taxon>Magnoliopsida</taxon>
        <taxon>eudicotyledons</taxon>
        <taxon>Gunneridae</taxon>
        <taxon>Pentapetalae</taxon>
        <taxon>rosids</taxon>
        <taxon>fabids</taxon>
        <taxon>Fagales</taxon>
        <taxon>Fagaceae</taxon>
        <taxon>Fagus</taxon>
    </lineage>
</organism>
<proteinExistence type="predicted"/>
<gene>
    <name evidence="1" type="ORF">FSB_LOCUS18159</name>
</gene>
<protein>
    <submittedName>
        <fullName evidence="1">Uncharacterized protein</fullName>
    </submittedName>
</protein>
<evidence type="ECO:0000313" key="1">
    <source>
        <dbReference type="EMBL" id="SPC90277.1"/>
    </source>
</evidence>
<name>A0A2N9FHH4_FAGSY</name>